<dbReference type="PANTHER" id="PTHR35936">
    <property type="entry name" value="MEMBRANE-BOUND LYTIC MUREIN TRANSGLYCOSYLASE F"/>
    <property type="match status" value="1"/>
</dbReference>
<dbReference type="EMBL" id="JBHTKJ010000074">
    <property type="protein sequence ID" value="MFD1040586.1"/>
    <property type="molecule type" value="Genomic_DNA"/>
</dbReference>
<gene>
    <name evidence="6" type="ORF">ACFQ3N_19680</name>
</gene>
<evidence type="ECO:0000256" key="3">
    <source>
        <dbReference type="ARBA" id="ARBA00023288"/>
    </source>
</evidence>
<feature type="chain" id="PRO_5046990768" evidence="4">
    <location>
        <begin position="20"/>
        <end position="275"/>
    </location>
</feature>
<evidence type="ECO:0000256" key="2">
    <source>
        <dbReference type="ARBA" id="ARBA00023139"/>
    </source>
</evidence>
<evidence type="ECO:0000313" key="7">
    <source>
        <dbReference type="Proteomes" id="UP001597040"/>
    </source>
</evidence>
<evidence type="ECO:0000259" key="5">
    <source>
        <dbReference type="SMART" id="SM00062"/>
    </source>
</evidence>
<keyword evidence="3" id="KW-0449">Lipoprotein</keyword>
<dbReference type="PANTHER" id="PTHR35936:SF19">
    <property type="entry name" value="AMINO-ACID-BINDING PROTEIN YXEM-RELATED"/>
    <property type="match status" value="1"/>
</dbReference>
<accession>A0ABW3LT19</accession>
<reference evidence="7" key="1">
    <citation type="journal article" date="2019" name="Int. J. Syst. Evol. Microbiol.">
        <title>The Global Catalogue of Microorganisms (GCM) 10K type strain sequencing project: providing services to taxonomists for standard genome sequencing and annotation.</title>
        <authorList>
            <consortium name="The Broad Institute Genomics Platform"/>
            <consortium name="The Broad Institute Genome Sequencing Center for Infectious Disease"/>
            <person name="Wu L."/>
            <person name="Ma J."/>
        </authorList>
    </citation>
    <scope>NUCLEOTIDE SEQUENCE [LARGE SCALE GENOMIC DNA]</scope>
    <source>
        <strain evidence="7">CCUG 56754</strain>
    </source>
</reference>
<sequence length="275" mass="30580">MVKKMTALVLLFGVIFLLAACGSETTSGDTDDSEVRTVEVTVPPTSKNLSWQTPDGEILGYEPDVLRAIDEKLEDYNFNILAVSDSAQETGLKTGKYDVAVGGYYKTPEREEQFLIPSEPTGMSLIKIYVREDSDIEEMKDLVGKNMVPTTAGGGTHNVIMEWQEENPEYNLEVTSSSGDIPYSERLQSVEGGQFDALILPSNLGQNEVIEELDLNIRETDPIKTGETVMLIHNSEENEQLAEDINNALKELRDEGTLSEISNEYYGEDIFQYAE</sequence>
<feature type="domain" description="Solute-binding protein family 3/N-terminal" evidence="5">
    <location>
        <begin position="37"/>
        <end position="269"/>
    </location>
</feature>
<dbReference type="Gene3D" id="3.40.190.10">
    <property type="entry name" value="Periplasmic binding protein-like II"/>
    <property type="match status" value="2"/>
</dbReference>
<dbReference type="InterPro" id="IPR001638">
    <property type="entry name" value="Solute-binding_3/MltF_N"/>
</dbReference>
<organism evidence="6 7">
    <name type="scientific">Virgibacillus byunsanensis</name>
    <dbReference type="NCBI Taxonomy" id="570945"/>
    <lineage>
        <taxon>Bacteria</taxon>
        <taxon>Bacillati</taxon>
        <taxon>Bacillota</taxon>
        <taxon>Bacilli</taxon>
        <taxon>Bacillales</taxon>
        <taxon>Bacillaceae</taxon>
        <taxon>Virgibacillus</taxon>
    </lineage>
</organism>
<dbReference type="PROSITE" id="PS51257">
    <property type="entry name" value="PROKAR_LIPOPROTEIN"/>
    <property type="match status" value="1"/>
</dbReference>
<feature type="signal peptide" evidence="4">
    <location>
        <begin position="1"/>
        <end position="19"/>
    </location>
</feature>
<keyword evidence="2" id="KW-0564">Palmitate</keyword>
<name>A0ABW3LT19_9BACI</name>
<dbReference type="SMART" id="SM00062">
    <property type="entry name" value="PBPb"/>
    <property type="match status" value="1"/>
</dbReference>
<keyword evidence="7" id="KW-1185">Reference proteome</keyword>
<dbReference type="SUPFAM" id="SSF53850">
    <property type="entry name" value="Periplasmic binding protein-like II"/>
    <property type="match status" value="1"/>
</dbReference>
<dbReference type="Proteomes" id="UP001597040">
    <property type="component" value="Unassembled WGS sequence"/>
</dbReference>
<proteinExistence type="predicted"/>
<evidence type="ECO:0000256" key="1">
    <source>
        <dbReference type="ARBA" id="ARBA00022729"/>
    </source>
</evidence>
<keyword evidence="1 4" id="KW-0732">Signal</keyword>
<dbReference type="Pfam" id="PF00497">
    <property type="entry name" value="SBP_bac_3"/>
    <property type="match status" value="1"/>
</dbReference>
<evidence type="ECO:0000313" key="6">
    <source>
        <dbReference type="EMBL" id="MFD1040586.1"/>
    </source>
</evidence>
<protein>
    <submittedName>
        <fullName evidence="6">Transporter substrate-binding domain-containing protein</fullName>
    </submittedName>
</protein>
<dbReference type="RefSeq" id="WP_390364812.1">
    <property type="nucleotide sequence ID" value="NZ_JBHTKJ010000074.1"/>
</dbReference>
<comment type="caution">
    <text evidence="6">The sequence shown here is derived from an EMBL/GenBank/DDBJ whole genome shotgun (WGS) entry which is preliminary data.</text>
</comment>
<evidence type="ECO:0000256" key="4">
    <source>
        <dbReference type="SAM" id="SignalP"/>
    </source>
</evidence>